<comment type="caution">
    <text evidence="4">The sequence shown here is derived from an EMBL/GenBank/DDBJ whole genome shotgun (WGS) entry which is preliminary data.</text>
</comment>
<gene>
    <name evidence="4" type="ORF">IAD28_05395</name>
</gene>
<evidence type="ECO:0000259" key="2">
    <source>
        <dbReference type="PROSITE" id="PS50206"/>
    </source>
</evidence>
<dbReference type="EMBL" id="DVOL01000077">
    <property type="protein sequence ID" value="HIV11107.1"/>
    <property type="molecule type" value="Genomic_DNA"/>
</dbReference>
<accession>A0A9D1NRF7</accession>
<name>A0A9D1NRF7_9FIRM</name>
<proteinExistence type="predicted"/>
<dbReference type="SMART" id="SM00116">
    <property type="entry name" value="CBS"/>
    <property type="match status" value="1"/>
</dbReference>
<dbReference type="PROSITE" id="PS51371">
    <property type="entry name" value="CBS"/>
    <property type="match status" value="1"/>
</dbReference>
<sequence length="238" mass="27202">MKPSNADIFIEKYKELEQAVRAEYHLSDGDSISYYLGHKTKYKKYQEDIAYCQRVRNFFAHNGKVPIGVNPEFAVQPSDSMLEFISRLIDKIKDRDRCIDVAVRLNKVFFCGMNHSVRSAVKIMRENDFTHVPVLEGGRVAGVFDEYSLIRCLTDSDGHSIGSELRFNKIRQQIDITDKIGKGYVFVPSAMYAEELREKIDLAYSEGRRIKMAFVTQNGSKDELLLGIITPWDLISAG</sequence>
<evidence type="ECO:0000313" key="5">
    <source>
        <dbReference type="Proteomes" id="UP000823960"/>
    </source>
</evidence>
<feature type="domain" description="CBS" evidence="3">
    <location>
        <begin position="102"/>
        <end position="161"/>
    </location>
</feature>
<dbReference type="SUPFAM" id="SSF54631">
    <property type="entry name" value="CBS-domain pair"/>
    <property type="match status" value="1"/>
</dbReference>
<dbReference type="InterPro" id="IPR001763">
    <property type="entry name" value="Rhodanese-like_dom"/>
</dbReference>
<dbReference type="InterPro" id="IPR000644">
    <property type="entry name" value="CBS_dom"/>
</dbReference>
<dbReference type="InterPro" id="IPR046342">
    <property type="entry name" value="CBS_dom_sf"/>
</dbReference>
<protein>
    <submittedName>
        <fullName evidence="4">CBS domain-containing protein</fullName>
    </submittedName>
</protein>
<evidence type="ECO:0000313" key="4">
    <source>
        <dbReference type="EMBL" id="HIV11107.1"/>
    </source>
</evidence>
<dbReference type="Proteomes" id="UP000823960">
    <property type="component" value="Unassembled WGS sequence"/>
</dbReference>
<reference evidence="4" key="1">
    <citation type="submission" date="2020-10" db="EMBL/GenBank/DDBJ databases">
        <authorList>
            <person name="Gilroy R."/>
        </authorList>
    </citation>
    <scope>NUCLEOTIDE SEQUENCE</scope>
    <source>
        <strain evidence="4">1370</strain>
    </source>
</reference>
<reference evidence="4" key="2">
    <citation type="journal article" date="2021" name="PeerJ">
        <title>Extensive microbial diversity within the chicken gut microbiome revealed by metagenomics and culture.</title>
        <authorList>
            <person name="Gilroy R."/>
            <person name="Ravi A."/>
            <person name="Getino M."/>
            <person name="Pursley I."/>
            <person name="Horton D.L."/>
            <person name="Alikhan N.F."/>
            <person name="Baker D."/>
            <person name="Gharbi K."/>
            <person name="Hall N."/>
            <person name="Watson M."/>
            <person name="Adriaenssens E.M."/>
            <person name="Foster-Nyarko E."/>
            <person name="Jarju S."/>
            <person name="Secka A."/>
            <person name="Antonio M."/>
            <person name="Oren A."/>
            <person name="Chaudhuri R.R."/>
            <person name="La Ragione R."/>
            <person name="Hildebrand F."/>
            <person name="Pallen M.J."/>
        </authorList>
    </citation>
    <scope>NUCLEOTIDE SEQUENCE</scope>
    <source>
        <strain evidence="4">1370</strain>
    </source>
</reference>
<evidence type="ECO:0000259" key="3">
    <source>
        <dbReference type="PROSITE" id="PS51371"/>
    </source>
</evidence>
<dbReference type="Gene3D" id="3.10.580.10">
    <property type="entry name" value="CBS-domain"/>
    <property type="match status" value="1"/>
</dbReference>
<keyword evidence="1" id="KW-0129">CBS domain</keyword>
<evidence type="ECO:0000256" key="1">
    <source>
        <dbReference type="PROSITE-ProRule" id="PRU00703"/>
    </source>
</evidence>
<feature type="domain" description="Rhodanese" evidence="2">
    <location>
        <begin position="108"/>
        <end position="151"/>
    </location>
</feature>
<organism evidence="4 5">
    <name type="scientific">Candidatus Faeciplasma avium</name>
    <dbReference type="NCBI Taxonomy" id="2840798"/>
    <lineage>
        <taxon>Bacteria</taxon>
        <taxon>Bacillati</taxon>
        <taxon>Bacillota</taxon>
        <taxon>Clostridia</taxon>
        <taxon>Eubacteriales</taxon>
        <taxon>Oscillospiraceae</taxon>
        <taxon>Oscillospiraceae incertae sedis</taxon>
        <taxon>Candidatus Faeciplasma</taxon>
    </lineage>
</organism>
<dbReference type="Pfam" id="PF00571">
    <property type="entry name" value="CBS"/>
    <property type="match status" value="1"/>
</dbReference>
<dbReference type="AlphaFoldDB" id="A0A9D1NRF7"/>
<dbReference type="PROSITE" id="PS50206">
    <property type="entry name" value="RHODANESE_3"/>
    <property type="match status" value="1"/>
</dbReference>